<dbReference type="Proteomes" id="UP000233551">
    <property type="component" value="Unassembled WGS sequence"/>
</dbReference>
<evidence type="ECO:0000313" key="2">
    <source>
        <dbReference type="Proteomes" id="UP000233551"/>
    </source>
</evidence>
<keyword evidence="2" id="KW-1185">Reference proteome</keyword>
<proteinExistence type="predicted"/>
<dbReference type="AlphaFoldDB" id="A0A2I0J3U2"/>
<sequence length="101" mass="11059">MAFPTPIEHLFNGHGVAGHHIDVAWPGDSITASYGGNRGWESHQSRLHHCPPFMDSTSSYEIAQVQTTLGHLQGAGHIQLHYNAPSEADLWTSRTPDFGIT</sequence>
<comment type="caution">
    <text evidence="1">The sequence shown here is derived from an EMBL/GenBank/DDBJ whole genome shotgun (WGS) entry which is preliminary data.</text>
</comment>
<protein>
    <submittedName>
        <fullName evidence="1">Uncharacterized protein</fullName>
    </submittedName>
</protein>
<reference evidence="1 2" key="1">
    <citation type="submission" date="2017-11" db="EMBL/GenBank/DDBJ databases">
        <title>De-novo sequencing of pomegranate (Punica granatum L.) genome.</title>
        <authorList>
            <person name="Akparov Z."/>
            <person name="Amiraslanov A."/>
            <person name="Hajiyeva S."/>
            <person name="Abbasov M."/>
            <person name="Kaur K."/>
            <person name="Hamwieh A."/>
            <person name="Solovyev V."/>
            <person name="Salamov A."/>
            <person name="Braich B."/>
            <person name="Kosarev P."/>
            <person name="Mahmoud A."/>
            <person name="Hajiyev E."/>
            <person name="Babayeva S."/>
            <person name="Izzatullayeva V."/>
            <person name="Mammadov A."/>
            <person name="Mammadov A."/>
            <person name="Sharifova S."/>
            <person name="Ojaghi J."/>
            <person name="Eynullazada K."/>
            <person name="Bayramov B."/>
            <person name="Abdulazimova A."/>
            <person name="Shahmuradov I."/>
        </authorList>
    </citation>
    <scope>NUCLEOTIDE SEQUENCE [LARGE SCALE GENOMIC DNA]</scope>
    <source>
        <strain evidence="2">cv. AG2017</strain>
        <tissue evidence="1">Leaf</tissue>
    </source>
</reference>
<name>A0A2I0J3U2_PUNGR</name>
<organism evidence="1 2">
    <name type="scientific">Punica granatum</name>
    <name type="common">Pomegranate</name>
    <dbReference type="NCBI Taxonomy" id="22663"/>
    <lineage>
        <taxon>Eukaryota</taxon>
        <taxon>Viridiplantae</taxon>
        <taxon>Streptophyta</taxon>
        <taxon>Embryophyta</taxon>
        <taxon>Tracheophyta</taxon>
        <taxon>Spermatophyta</taxon>
        <taxon>Magnoliopsida</taxon>
        <taxon>eudicotyledons</taxon>
        <taxon>Gunneridae</taxon>
        <taxon>Pentapetalae</taxon>
        <taxon>rosids</taxon>
        <taxon>malvids</taxon>
        <taxon>Myrtales</taxon>
        <taxon>Lythraceae</taxon>
        <taxon>Punica</taxon>
    </lineage>
</organism>
<dbReference type="EMBL" id="PGOL01002074">
    <property type="protein sequence ID" value="PKI50899.1"/>
    <property type="molecule type" value="Genomic_DNA"/>
</dbReference>
<accession>A0A2I0J3U2</accession>
<evidence type="ECO:0000313" key="1">
    <source>
        <dbReference type="EMBL" id="PKI50899.1"/>
    </source>
</evidence>
<gene>
    <name evidence="1" type="ORF">CRG98_028727</name>
</gene>